<feature type="domain" description="Cation/H+ exchanger transmembrane" evidence="10">
    <location>
        <begin position="9"/>
        <end position="383"/>
    </location>
</feature>
<dbReference type="Gene3D" id="1.20.1530.20">
    <property type="match status" value="1"/>
</dbReference>
<reference evidence="11" key="1">
    <citation type="submission" date="2022-11" db="EMBL/GenBank/DDBJ databases">
        <title>Hoeflea poritis sp. nov., isolated from scleractinian coral Porites lutea.</title>
        <authorList>
            <person name="Zhang G."/>
            <person name="Wei Q."/>
            <person name="Cai L."/>
        </authorList>
    </citation>
    <scope>NUCLEOTIDE SEQUENCE</scope>
    <source>
        <strain evidence="11">E7-10</strain>
    </source>
</reference>
<evidence type="ECO:0000256" key="2">
    <source>
        <dbReference type="ARBA" id="ARBA00022448"/>
    </source>
</evidence>
<keyword evidence="2" id="KW-0813">Transport</keyword>
<evidence type="ECO:0000256" key="8">
    <source>
        <dbReference type="ARBA" id="ARBA00023136"/>
    </source>
</evidence>
<feature type="transmembrane region" description="Helical" evidence="9">
    <location>
        <begin position="332"/>
        <end position="352"/>
    </location>
</feature>
<dbReference type="Proteomes" id="UP001148313">
    <property type="component" value="Unassembled WGS sequence"/>
</dbReference>
<feature type="transmembrane region" description="Helical" evidence="9">
    <location>
        <begin position="276"/>
        <end position="293"/>
    </location>
</feature>
<keyword evidence="6 9" id="KW-1133">Transmembrane helix</keyword>
<keyword evidence="8 9" id="KW-0472">Membrane</keyword>
<feature type="transmembrane region" description="Helical" evidence="9">
    <location>
        <begin position="53"/>
        <end position="76"/>
    </location>
</feature>
<dbReference type="PANTHER" id="PTHR32507">
    <property type="entry name" value="NA(+)/H(+) ANTIPORTER 1"/>
    <property type="match status" value="1"/>
</dbReference>
<dbReference type="InterPro" id="IPR038770">
    <property type="entry name" value="Na+/solute_symporter_sf"/>
</dbReference>
<feature type="transmembrane region" description="Helical" evidence="9">
    <location>
        <begin position="189"/>
        <end position="210"/>
    </location>
</feature>
<dbReference type="Pfam" id="PF00999">
    <property type="entry name" value="Na_H_Exchanger"/>
    <property type="match status" value="1"/>
</dbReference>
<comment type="caution">
    <text evidence="11">The sequence shown here is derived from an EMBL/GenBank/DDBJ whole genome shotgun (WGS) entry which is preliminary data.</text>
</comment>
<keyword evidence="4" id="KW-1003">Cell membrane</keyword>
<keyword evidence="12" id="KW-1185">Reference proteome</keyword>
<keyword evidence="7" id="KW-0406">Ion transport</keyword>
<gene>
    <name evidence="11" type="ORF">OOZ53_13940</name>
</gene>
<sequence>MMGLLLLAMFTVAYSMVANRLSSTVLTAPMLFIGFGVLLAETGLMSPEGAEEALHLVAEVALIVLLFLDAAQIDIATLRRRHTWPVRMLVIGLPLSLVLGTLLALPFLPGWPIVAVALVAAILAPTDAALGQAVVSNPAVPERPRRALTVESGLNDGLALPAVLLFASLAAEAMDRTNADWLVFGAKQILLGPLAGIVTGLLGGTILLWAKRKNATSDTFEGVGAIALAGGTYLAATLIDGNGFIAAFVAGLCFGNVVKGRCKFVYEFTESEGQMLTWGAFFLLGLALVPEAVRHLEPPVLAIILLSLFVTRPLAIWISLIGTDASPVTRLFFGWFGPRGLATALFALLVVAQVDHPIAEPVLMLAVNAVWISALLHGFTAAPGARWYAAKVGAMGPCAEIEPLDASAKPLKTGEFKPDNTTIMGNRNE</sequence>
<comment type="subcellular location">
    <subcellularLocation>
        <location evidence="1">Cell membrane</location>
        <topology evidence="1">Multi-pass membrane protein</topology>
    </subcellularLocation>
</comment>
<evidence type="ECO:0000256" key="1">
    <source>
        <dbReference type="ARBA" id="ARBA00004651"/>
    </source>
</evidence>
<evidence type="ECO:0000313" key="12">
    <source>
        <dbReference type="Proteomes" id="UP001148313"/>
    </source>
</evidence>
<evidence type="ECO:0000313" key="11">
    <source>
        <dbReference type="EMBL" id="MDA4846462.1"/>
    </source>
</evidence>
<feature type="transmembrane region" description="Helical" evidence="9">
    <location>
        <begin position="358"/>
        <end position="379"/>
    </location>
</feature>
<feature type="transmembrane region" description="Helical" evidence="9">
    <location>
        <begin position="147"/>
        <end position="169"/>
    </location>
</feature>
<evidence type="ECO:0000256" key="3">
    <source>
        <dbReference type="ARBA" id="ARBA00022449"/>
    </source>
</evidence>
<dbReference type="InterPro" id="IPR006153">
    <property type="entry name" value="Cation/H_exchanger_TM"/>
</dbReference>
<name>A0ABT4VP31_9HYPH</name>
<accession>A0ABT4VP31</accession>
<evidence type="ECO:0000259" key="10">
    <source>
        <dbReference type="Pfam" id="PF00999"/>
    </source>
</evidence>
<protein>
    <submittedName>
        <fullName evidence="11">Cation:proton antiporter</fullName>
    </submittedName>
</protein>
<feature type="transmembrane region" description="Helical" evidence="9">
    <location>
        <begin position="245"/>
        <end position="264"/>
    </location>
</feature>
<dbReference type="PANTHER" id="PTHR32507:SF8">
    <property type="entry name" value="CNH1P"/>
    <property type="match status" value="1"/>
</dbReference>
<feature type="transmembrane region" description="Helical" evidence="9">
    <location>
        <begin position="88"/>
        <end position="107"/>
    </location>
</feature>
<dbReference type="EMBL" id="JAPJZH010000008">
    <property type="protein sequence ID" value="MDA4846462.1"/>
    <property type="molecule type" value="Genomic_DNA"/>
</dbReference>
<feature type="transmembrane region" description="Helical" evidence="9">
    <location>
        <begin position="222"/>
        <end position="239"/>
    </location>
</feature>
<organism evidence="11 12">
    <name type="scientific">Hoeflea poritis</name>
    <dbReference type="NCBI Taxonomy" id="2993659"/>
    <lineage>
        <taxon>Bacteria</taxon>
        <taxon>Pseudomonadati</taxon>
        <taxon>Pseudomonadota</taxon>
        <taxon>Alphaproteobacteria</taxon>
        <taxon>Hyphomicrobiales</taxon>
        <taxon>Rhizobiaceae</taxon>
        <taxon>Hoeflea</taxon>
    </lineage>
</organism>
<feature type="transmembrane region" description="Helical" evidence="9">
    <location>
        <begin position="299"/>
        <end position="320"/>
    </location>
</feature>
<evidence type="ECO:0000256" key="6">
    <source>
        <dbReference type="ARBA" id="ARBA00022989"/>
    </source>
</evidence>
<feature type="transmembrane region" description="Helical" evidence="9">
    <location>
        <begin position="113"/>
        <end position="135"/>
    </location>
</feature>
<keyword evidence="3" id="KW-0050">Antiport</keyword>
<proteinExistence type="predicted"/>
<evidence type="ECO:0000256" key="9">
    <source>
        <dbReference type="SAM" id="Phobius"/>
    </source>
</evidence>
<keyword evidence="5 9" id="KW-0812">Transmembrane</keyword>
<dbReference type="RefSeq" id="WP_271090214.1">
    <property type="nucleotide sequence ID" value="NZ_JAPJZH010000008.1"/>
</dbReference>
<evidence type="ECO:0000256" key="4">
    <source>
        <dbReference type="ARBA" id="ARBA00022475"/>
    </source>
</evidence>
<evidence type="ECO:0000256" key="7">
    <source>
        <dbReference type="ARBA" id="ARBA00023065"/>
    </source>
</evidence>
<evidence type="ECO:0000256" key="5">
    <source>
        <dbReference type="ARBA" id="ARBA00022692"/>
    </source>
</evidence>